<dbReference type="SUPFAM" id="SSF117916">
    <property type="entry name" value="Fe-S cluster assembly (FSCA) domain-like"/>
    <property type="match status" value="1"/>
</dbReference>
<proteinExistence type="predicted"/>
<comment type="function">
    <text evidence="5">May be involved in the formation or repair of [Fe-S] clusters present in iron-sulfur proteins.</text>
</comment>
<feature type="domain" description="Rieske" evidence="6">
    <location>
        <begin position="192"/>
        <end position="294"/>
    </location>
</feature>
<keyword evidence="1" id="KW-0001">2Fe-2S</keyword>
<name>A0ABW7WW16_9NOCA</name>
<dbReference type="PANTHER" id="PTHR11178">
    <property type="entry name" value="IRON-SULFUR CLUSTER SCAFFOLD PROTEIN NFU-RELATED"/>
    <property type="match status" value="1"/>
</dbReference>
<protein>
    <submittedName>
        <fullName evidence="7">NifU family protein</fullName>
    </submittedName>
</protein>
<comment type="caution">
    <text evidence="7">The sequence shown here is derived from an EMBL/GenBank/DDBJ whole genome shotgun (WGS) entry which is preliminary data.</text>
</comment>
<keyword evidence="4" id="KW-0411">Iron-sulfur</keyword>
<evidence type="ECO:0000313" key="7">
    <source>
        <dbReference type="EMBL" id="MFI2473047.1"/>
    </source>
</evidence>
<dbReference type="PROSITE" id="PS51296">
    <property type="entry name" value="RIESKE"/>
    <property type="match status" value="1"/>
</dbReference>
<accession>A0ABW7WW16</accession>
<evidence type="ECO:0000256" key="5">
    <source>
        <dbReference type="ARBA" id="ARBA00049958"/>
    </source>
</evidence>
<dbReference type="InterPro" id="IPR017941">
    <property type="entry name" value="Rieske_2Fe-2S"/>
</dbReference>
<dbReference type="EMBL" id="JBIRYO010000003">
    <property type="protein sequence ID" value="MFI2473047.1"/>
    <property type="molecule type" value="Genomic_DNA"/>
</dbReference>
<keyword evidence="2" id="KW-0479">Metal-binding</keyword>
<dbReference type="SUPFAM" id="SSF50022">
    <property type="entry name" value="ISP domain"/>
    <property type="match status" value="1"/>
</dbReference>
<dbReference type="Pfam" id="PF01106">
    <property type="entry name" value="NifU"/>
    <property type="match status" value="1"/>
</dbReference>
<sequence>MGTVDGHDGAALDGDRWRDAGDRIETLLESSSVGGAAARERAEQLVREVADLYGAGLERIVGMLDDAAIERLAGDDLIASLLLVHGLHPHDVTTRVRAALDSVRPYLGSHGGDVELRGIEDGVVRLEFAGSCRSCPSSAVTLELAVEDAVRAAAPEITAIEVVAAEPASGSKVIAAESLFSRVHAQQQGSWIAVPELDEIGPGEVGGFAVAGVAVLACRVGDELFVYRDRCAACGDSMAGAALHRRLGFPVGDAVLRCPSCGAHFDAVHAGARVDGDGHLEPLPVLVRSGELSVAIPAEVAG</sequence>
<evidence type="ECO:0000256" key="2">
    <source>
        <dbReference type="ARBA" id="ARBA00022723"/>
    </source>
</evidence>
<dbReference type="InterPro" id="IPR034904">
    <property type="entry name" value="FSCA_dom_sf"/>
</dbReference>
<dbReference type="Proteomes" id="UP001611415">
    <property type="component" value="Unassembled WGS sequence"/>
</dbReference>
<evidence type="ECO:0000313" key="8">
    <source>
        <dbReference type="Proteomes" id="UP001611415"/>
    </source>
</evidence>
<gene>
    <name evidence="7" type="ORF">ACH49W_06675</name>
</gene>
<evidence type="ECO:0000256" key="4">
    <source>
        <dbReference type="ARBA" id="ARBA00023014"/>
    </source>
</evidence>
<evidence type="ECO:0000256" key="1">
    <source>
        <dbReference type="ARBA" id="ARBA00022714"/>
    </source>
</evidence>
<keyword evidence="3" id="KW-0408">Iron</keyword>
<organism evidence="7 8">
    <name type="scientific">Nocardia xishanensis</name>
    <dbReference type="NCBI Taxonomy" id="238964"/>
    <lineage>
        <taxon>Bacteria</taxon>
        <taxon>Bacillati</taxon>
        <taxon>Actinomycetota</taxon>
        <taxon>Actinomycetes</taxon>
        <taxon>Mycobacteriales</taxon>
        <taxon>Nocardiaceae</taxon>
        <taxon>Nocardia</taxon>
    </lineage>
</organism>
<dbReference type="RefSeq" id="WP_397091565.1">
    <property type="nucleotide sequence ID" value="NZ_JBIRYO010000003.1"/>
</dbReference>
<evidence type="ECO:0000259" key="6">
    <source>
        <dbReference type="PROSITE" id="PS51296"/>
    </source>
</evidence>
<dbReference type="Gene3D" id="2.102.10.10">
    <property type="entry name" value="Rieske [2Fe-2S] iron-sulphur domain"/>
    <property type="match status" value="1"/>
</dbReference>
<evidence type="ECO:0000256" key="3">
    <source>
        <dbReference type="ARBA" id="ARBA00023004"/>
    </source>
</evidence>
<dbReference type="InterPro" id="IPR001075">
    <property type="entry name" value="NIF_FeS_clus_asmbl_NifU_C"/>
</dbReference>
<dbReference type="InterPro" id="IPR036922">
    <property type="entry name" value="Rieske_2Fe-2S_sf"/>
</dbReference>
<reference evidence="7 8" key="1">
    <citation type="submission" date="2024-10" db="EMBL/GenBank/DDBJ databases">
        <title>The Natural Products Discovery Center: Release of the First 8490 Sequenced Strains for Exploring Actinobacteria Biosynthetic Diversity.</title>
        <authorList>
            <person name="Kalkreuter E."/>
            <person name="Kautsar S.A."/>
            <person name="Yang D."/>
            <person name="Bader C.D."/>
            <person name="Teijaro C.N."/>
            <person name="Fluegel L."/>
            <person name="Davis C.M."/>
            <person name="Simpson J.R."/>
            <person name="Lauterbach L."/>
            <person name="Steele A.D."/>
            <person name="Gui C."/>
            <person name="Meng S."/>
            <person name="Li G."/>
            <person name="Viehrig K."/>
            <person name="Ye F."/>
            <person name="Su P."/>
            <person name="Kiefer A.F."/>
            <person name="Nichols A."/>
            <person name="Cepeda A.J."/>
            <person name="Yan W."/>
            <person name="Fan B."/>
            <person name="Jiang Y."/>
            <person name="Adhikari A."/>
            <person name="Zheng C.-J."/>
            <person name="Schuster L."/>
            <person name="Cowan T.M."/>
            <person name="Smanski M.J."/>
            <person name="Chevrette M.G."/>
            <person name="De Carvalho L.P.S."/>
            <person name="Shen B."/>
        </authorList>
    </citation>
    <scope>NUCLEOTIDE SEQUENCE [LARGE SCALE GENOMIC DNA]</scope>
    <source>
        <strain evidence="7 8">NPDC019275</strain>
    </source>
</reference>
<keyword evidence="8" id="KW-1185">Reference proteome</keyword>
<dbReference type="Gene3D" id="3.30.300.130">
    <property type="entry name" value="Fe-S cluster assembly (FSCA)"/>
    <property type="match status" value="1"/>
</dbReference>